<feature type="compositionally biased region" description="Acidic residues" evidence="5">
    <location>
        <begin position="354"/>
        <end position="366"/>
    </location>
</feature>
<protein>
    <recommendedName>
        <fullName evidence="10">DNA repair and recombination protein RAD52</fullName>
    </recommendedName>
</protein>
<dbReference type="InterPro" id="IPR042525">
    <property type="entry name" value="Rad52_Rad59_Rad22_sf"/>
</dbReference>
<comment type="similarity">
    <text evidence="1">Belongs to the RAD52 family.</text>
</comment>
<dbReference type="AlphaFoldDB" id="A0A2N5VRW1"/>
<feature type="region of interest" description="Disordered" evidence="5">
    <location>
        <begin position="419"/>
        <end position="451"/>
    </location>
</feature>
<dbReference type="GO" id="GO:0005634">
    <property type="term" value="C:nucleus"/>
    <property type="evidence" value="ECO:0007669"/>
    <property type="project" value="TreeGrafter"/>
</dbReference>
<dbReference type="FunFam" id="3.30.390.80:FF:000001">
    <property type="entry name" value="DNA repair protein RAD52 homolog"/>
    <property type="match status" value="1"/>
</dbReference>
<keyword evidence="8" id="KW-1185">Reference proteome</keyword>
<name>A0A2N5VRW1_9BASI</name>
<sequence>MSNHCDQKFKNQPIPKQEEHTAAGRDDTSDRGADLQTVLSKQLGPEYLSSRAGAGGSKLTYIEGWRVIALANEVFGYDGWSSETKSIEVDFVDAVGDGKYNVGVSAIVKISLRNGSSHEDVGYGKMENSRSKADALDKSKKEAVTDALKRTLRTFGNLLGNCLYDKNYLSNIKTMQAQKEKFLPSKLYRPEHVTTSSSSKASSSSTLSEPRHPSMKTHHHHPPGEEKPPLNPSTSRPAPLLNTKPPGPCSTSLKPSPPISAKPTPAYVPSKPAAHVPPTKPAPQLASKPVPYRPPLPPPVPVQRAQGVDKRKFQEEEEEEEEEEENMQAEGGGPEEGDEPAAPPATLSDKYFELDEQDLAELENVDPIDSMLCASQQPLAPPPGGGGGGGGVEDSADESGLITDTSVCVAGDTAPIHILPSRTSYNNRPPSNKPSHQPTKPASVVPRHCPPIRTPIIQSSIRYPSVPLASLRKQPLLPPHHQLHRPVKKLRAGES</sequence>
<dbReference type="OrthoDB" id="206565at2759"/>
<evidence type="ECO:0000313" key="9">
    <source>
        <dbReference type="Proteomes" id="UP000235392"/>
    </source>
</evidence>
<keyword evidence="2" id="KW-0227">DNA damage</keyword>
<feature type="region of interest" description="Disordered" evidence="5">
    <location>
        <begin position="1"/>
        <end position="33"/>
    </location>
</feature>
<dbReference type="SUPFAM" id="SSF54768">
    <property type="entry name" value="dsRNA-binding domain-like"/>
    <property type="match status" value="1"/>
</dbReference>
<feature type="region of interest" description="Disordered" evidence="5">
    <location>
        <begin position="189"/>
        <end position="407"/>
    </location>
</feature>
<keyword evidence="3" id="KW-0233">DNA recombination</keyword>
<dbReference type="PANTHER" id="PTHR12132:SF1">
    <property type="entry name" value="DNA REPAIR PROTEIN RAD52 HOMOLOG"/>
    <property type="match status" value="1"/>
</dbReference>
<dbReference type="Proteomes" id="UP000235388">
    <property type="component" value="Unassembled WGS sequence"/>
</dbReference>
<dbReference type="EMBL" id="PGCJ01000075">
    <property type="protein sequence ID" value="PLW52728.1"/>
    <property type="molecule type" value="Genomic_DNA"/>
</dbReference>
<reference evidence="8 9" key="1">
    <citation type="submission" date="2017-11" db="EMBL/GenBank/DDBJ databases">
        <title>De novo assembly and phasing of dikaryotic genomes from two isolates of Puccinia coronata f. sp. avenae, the causal agent of oat crown rust.</title>
        <authorList>
            <person name="Miller M.E."/>
            <person name="Zhang Y."/>
            <person name="Omidvar V."/>
            <person name="Sperschneider J."/>
            <person name="Schwessinger B."/>
            <person name="Raley C."/>
            <person name="Palmer J.M."/>
            <person name="Garnica D."/>
            <person name="Upadhyaya N."/>
            <person name="Rathjen J."/>
            <person name="Taylor J.M."/>
            <person name="Park R.F."/>
            <person name="Dodds P.N."/>
            <person name="Hirsch C.D."/>
            <person name="Kianian S.F."/>
            <person name="Figueroa M."/>
        </authorList>
    </citation>
    <scope>NUCLEOTIDE SEQUENCE [LARGE SCALE GENOMIC DNA]</scope>
    <source>
        <strain evidence="7">12NC29</strain>
        <strain evidence="6">12SD80</strain>
    </source>
</reference>
<evidence type="ECO:0000313" key="6">
    <source>
        <dbReference type="EMBL" id="PLW29226.1"/>
    </source>
</evidence>
<feature type="region of interest" description="Disordered" evidence="5">
    <location>
        <begin position="474"/>
        <end position="495"/>
    </location>
</feature>
<feature type="compositionally biased region" description="Basic and acidic residues" evidence="5">
    <location>
        <begin position="16"/>
        <end position="33"/>
    </location>
</feature>
<feature type="compositionally biased region" description="Polar residues" evidence="5">
    <location>
        <begin position="421"/>
        <end position="440"/>
    </location>
</feature>
<accession>A0A2N5VRW1</accession>
<feature type="compositionally biased region" description="Low complexity" evidence="5">
    <location>
        <begin position="194"/>
        <end position="208"/>
    </location>
</feature>
<evidence type="ECO:0000256" key="3">
    <source>
        <dbReference type="ARBA" id="ARBA00023172"/>
    </source>
</evidence>
<evidence type="ECO:0000256" key="1">
    <source>
        <dbReference type="ARBA" id="ARBA00006638"/>
    </source>
</evidence>
<dbReference type="PANTHER" id="PTHR12132">
    <property type="entry name" value="DNA REPAIR AND RECOMBINATION PROTEIN RAD52, RAD59"/>
    <property type="match status" value="1"/>
</dbReference>
<dbReference type="GO" id="GO:0000724">
    <property type="term" value="P:double-strand break repair via homologous recombination"/>
    <property type="evidence" value="ECO:0007669"/>
    <property type="project" value="UniProtKB-ARBA"/>
</dbReference>
<proteinExistence type="inferred from homology"/>
<dbReference type="GO" id="GO:0045002">
    <property type="term" value="P:double-strand break repair via single-strand annealing"/>
    <property type="evidence" value="ECO:0007669"/>
    <property type="project" value="TreeGrafter"/>
</dbReference>
<evidence type="ECO:0000256" key="4">
    <source>
        <dbReference type="ARBA" id="ARBA00023204"/>
    </source>
</evidence>
<feature type="compositionally biased region" description="Pro residues" evidence="5">
    <location>
        <begin position="291"/>
        <end position="301"/>
    </location>
</feature>
<keyword evidence="4" id="KW-0234">DNA repair</keyword>
<evidence type="ECO:0000256" key="5">
    <source>
        <dbReference type="SAM" id="MobiDB-lite"/>
    </source>
</evidence>
<dbReference type="GO" id="GO:0003697">
    <property type="term" value="F:single-stranded DNA binding"/>
    <property type="evidence" value="ECO:0007669"/>
    <property type="project" value="UniProtKB-ARBA"/>
</dbReference>
<evidence type="ECO:0000313" key="8">
    <source>
        <dbReference type="Proteomes" id="UP000235388"/>
    </source>
</evidence>
<dbReference type="GO" id="GO:0006312">
    <property type="term" value="P:mitotic recombination"/>
    <property type="evidence" value="ECO:0007669"/>
    <property type="project" value="TreeGrafter"/>
</dbReference>
<dbReference type="Proteomes" id="UP000235392">
    <property type="component" value="Unassembled WGS sequence"/>
</dbReference>
<dbReference type="Pfam" id="PF04098">
    <property type="entry name" value="Rad52_Rad22"/>
    <property type="match status" value="1"/>
</dbReference>
<evidence type="ECO:0000256" key="2">
    <source>
        <dbReference type="ARBA" id="ARBA00022763"/>
    </source>
</evidence>
<feature type="compositionally biased region" description="Basic residues" evidence="5">
    <location>
        <begin position="481"/>
        <end position="495"/>
    </location>
</feature>
<organism evidence="7 8">
    <name type="scientific">Puccinia coronata f. sp. avenae</name>
    <dbReference type="NCBI Taxonomy" id="200324"/>
    <lineage>
        <taxon>Eukaryota</taxon>
        <taxon>Fungi</taxon>
        <taxon>Dikarya</taxon>
        <taxon>Basidiomycota</taxon>
        <taxon>Pucciniomycotina</taxon>
        <taxon>Pucciniomycetes</taxon>
        <taxon>Pucciniales</taxon>
        <taxon>Pucciniaceae</taxon>
        <taxon>Puccinia</taxon>
    </lineage>
</organism>
<feature type="compositionally biased region" description="Acidic residues" evidence="5">
    <location>
        <begin position="315"/>
        <end position="339"/>
    </location>
</feature>
<dbReference type="InterPro" id="IPR007232">
    <property type="entry name" value="Rad52_Rad59_Rad22"/>
</dbReference>
<evidence type="ECO:0008006" key="10">
    <source>
        <dbReference type="Google" id="ProtNLM"/>
    </source>
</evidence>
<dbReference type="InterPro" id="IPR041247">
    <property type="entry name" value="Rad52_fam"/>
</dbReference>
<dbReference type="STRING" id="200324.A0A2N5VRW1"/>
<dbReference type="Gene3D" id="3.30.390.80">
    <property type="entry name" value="DNA repair protein Rad52/59/22"/>
    <property type="match status" value="1"/>
</dbReference>
<evidence type="ECO:0000313" key="7">
    <source>
        <dbReference type="EMBL" id="PLW52728.1"/>
    </source>
</evidence>
<dbReference type="EMBL" id="PGCI01000338">
    <property type="protein sequence ID" value="PLW29226.1"/>
    <property type="molecule type" value="Genomic_DNA"/>
</dbReference>
<gene>
    <name evidence="7" type="ORF">PCANC_16006</name>
    <name evidence="6" type="ORF">PCASD_20897</name>
</gene>
<comment type="caution">
    <text evidence="7">The sequence shown here is derived from an EMBL/GenBank/DDBJ whole genome shotgun (WGS) entry which is preliminary data.</text>
</comment>